<dbReference type="Proteomes" id="UP000712281">
    <property type="component" value="Unassembled WGS sequence"/>
</dbReference>
<dbReference type="AlphaFoldDB" id="A0A8S9K8U8"/>
<name>A0A8S9K8U8_BRACR</name>
<comment type="caution">
    <text evidence="1">The sequence shown here is derived from an EMBL/GenBank/DDBJ whole genome shotgun (WGS) entry which is preliminary data.</text>
</comment>
<protein>
    <submittedName>
        <fullName evidence="1">Uncharacterized protein</fullName>
    </submittedName>
</protein>
<dbReference type="EMBL" id="QGKW02000007">
    <property type="protein sequence ID" value="KAF2617921.1"/>
    <property type="molecule type" value="Genomic_DNA"/>
</dbReference>
<proteinExistence type="predicted"/>
<organism evidence="1">
    <name type="scientific">Brassica cretica</name>
    <name type="common">Mustard</name>
    <dbReference type="NCBI Taxonomy" id="69181"/>
    <lineage>
        <taxon>Eukaryota</taxon>
        <taxon>Viridiplantae</taxon>
        <taxon>Streptophyta</taxon>
        <taxon>Embryophyta</taxon>
        <taxon>Tracheophyta</taxon>
        <taxon>Spermatophyta</taxon>
        <taxon>Magnoliopsida</taxon>
        <taxon>eudicotyledons</taxon>
        <taxon>Gunneridae</taxon>
        <taxon>Pentapetalae</taxon>
        <taxon>rosids</taxon>
        <taxon>malvids</taxon>
        <taxon>Brassicales</taxon>
        <taxon>Brassicaceae</taxon>
        <taxon>Brassiceae</taxon>
        <taxon>Brassica</taxon>
    </lineage>
</organism>
<sequence length="81" mass="9416">MRFKALQLECPYRGYSEPQLINFFYGGVNLRYQTTLDTASEENFSTRSPEDAIKLIENVATVRAFKKMTKNKERKSNLVMS</sequence>
<evidence type="ECO:0000313" key="1">
    <source>
        <dbReference type="EMBL" id="KAF2589983.1"/>
    </source>
</evidence>
<accession>A0A8S9K8U8</accession>
<gene>
    <name evidence="2" type="ORF">F2Q68_00039939</name>
    <name evidence="1" type="ORF">F2Q70_00039248</name>
</gene>
<dbReference type="EMBL" id="QGKY02000190">
    <property type="protein sequence ID" value="KAF2589983.1"/>
    <property type="molecule type" value="Genomic_DNA"/>
</dbReference>
<reference evidence="1" key="1">
    <citation type="submission" date="2019-12" db="EMBL/GenBank/DDBJ databases">
        <title>Genome sequencing and annotation of Brassica cretica.</title>
        <authorList>
            <person name="Studholme D.J."/>
            <person name="Sarris P.F."/>
        </authorList>
    </citation>
    <scope>NUCLEOTIDE SEQUENCE</scope>
    <source>
        <strain evidence="2">PFS-001/15</strain>
        <strain evidence="1">PFS-102/07</strain>
        <tissue evidence="1">Leaf</tissue>
    </source>
</reference>
<evidence type="ECO:0000313" key="2">
    <source>
        <dbReference type="EMBL" id="KAF2617921.1"/>
    </source>
</evidence>